<evidence type="ECO:0000313" key="2">
    <source>
        <dbReference type="EMBL" id="QHT19158.1"/>
    </source>
</evidence>
<feature type="transmembrane region" description="Helical" evidence="1">
    <location>
        <begin position="112"/>
        <end position="135"/>
    </location>
</feature>
<sequence length="209" mass="23965">MELNLFSITYLFLRLAPFILVCFFVFGSFFNQDFKGIIYLIGLIITGFVTILFENTGILNRFKSDESQKSPSCHAFDFTLLGFKTSNSLPMSQNIFGFTFGYLLTIISQNNIYLSNLPTLLFFPAVILFDFVWNIKNICYSWQYLFASLCIGLILGNAWAWFIKKTKNDNLLYFNFVTGNDVSCSRPSQQTFKCSMKMISNNTPAPKSK</sequence>
<evidence type="ECO:0000256" key="1">
    <source>
        <dbReference type="SAM" id="Phobius"/>
    </source>
</evidence>
<feature type="transmembrane region" description="Helical" evidence="1">
    <location>
        <begin position="12"/>
        <end position="30"/>
    </location>
</feature>
<reference evidence="2" key="1">
    <citation type="journal article" date="2020" name="Nature">
        <title>Giant virus diversity and host interactions through global metagenomics.</title>
        <authorList>
            <person name="Schulz F."/>
            <person name="Roux S."/>
            <person name="Paez-Espino D."/>
            <person name="Jungbluth S."/>
            <person name="Walsh D.A."/>
            <person name="Denef V.J."/>
            <person name="McMahon K.D."/>
            <person name="Konstantinidis K.T."/>
            <person name="Eloe-Fadrosh E.A."/>
            <person name="Kyrpides N.C."/>
            <person name="Woyke T."/>
        </authorList>
    </citation>
    <scope>NUCLEOTIDE SEQUENCE</scope>
    <source>
        <strain evidence="2">GVMAG-M-3300023174-49</strain>
    </source>
</reference>
<accession>A0A6C0DQG5</accession>
<name>A0A6C0DQG5_9ZZZZ</name>
<keyword evidence="1" id="KW-0472">Membrane</keyword>
<dbReference type="EMBL" id="MN739663">
    <property type="protein sequence ID" value="QHT19158.1"/>
    <property type="molecule type" value="Genomic_DNA"/>
</dbReference>
<feature type="transmembrane region" description="Helical" evidence="1">
    <location>
        <begin position="36"/>
        <end position="53"/>
    </location>
</feature>
<keyword evidence="1" id="KW-1133">Transmembrane helix</keyword>
<dbReference type="AlphaFoldDB" id="A0A6C0DQG5"/>
<organism evidence="2">
    <name type="scientific">viral metagenome</name>
    <dbReference type="NCBI Taxonomy" id="1070528"/>
    <lineage>
        <taxon>unclassified sequences</taxon>
        <taxon>metagenomes</taxon>
        <taxon>organismal metagenomes</taxon>
    </lineage>
</organism>
<keyword evidence="1" id="KW-0812">Transmembrane</keyword>
<feature type="transmembrane region" description="Helical" evidence="1">
    <location>
        <begin position="141"/>
        <end position="163"/>
    </location>
</feature>
<protein>
    <submittedName>
        <fullName evidence="2">Uncharacterized protein</fullName>
    </submittedName>
</protein>
<proteinExistence type="predicted"/>